<keyword evidence="2" id="KW-1185">Reference proteome</keyword>
<name>A0A212THQ3_9MICO</name>
<sequence length="163" mass="17590">MRAIRARPALVDVLGRLAATDPPERVHPLTTQEAAVAARAARYPQDPGPELWPVVGVEVHHLGAHEEQALVAVARQQVEQPWFRPVLLASEAAVAAARETGCPFDLVPEHAATPEVVGQRLADLVTGFGAQQVWRAGPDGLAPEQLEALRVLADRHRRARGGR</sequence>
<dbReference type="Proteomes" id="UP000198122">
    <property type="component" value="Unassembled WGS sequence"/>
</dbReference>
<evidence type="ECO:0000313" key="2">
    <source>
        <dbReference type="Proteomes" id="UP000198122"/>
    </source>
</evidence>
<accession>A0A212THQ3</accession>
<proteinExistence type="predicted"/>
<evidence type="ECO:0000313" key="1">
    <source>
        <dbReference type="EMBL" id="SNC65361.1"/>
    </source>
</evidence>
<gene>
    <name evidence="1" type="ORF">SAMN05445756_1309</name>
</gene>
<dbReference type="AlphaFoldDB" id="A0A212THQ3"/>
<protein>
    <submittedName>
        <fullName evidence="1">Uncharacterized protein</fullName>
    </submittedName>
</protein>
<reference evidence="1 2" key="1">
    <citation type="submission" date="2017-06" db="EMBL/GenBank/DDBJ databases">
        <authorList>
            <person name="Kim H.J."/>
            <person name="Triplett B.A."/>
        </authorList>
    </citation>
    <scope>NUCLEOTIDE SEQUENCE [LARGE SCALE GENOMIC DNA]</scope>
    <source>
        <strain evidence="1 2">DSM 22179</strain>
    </source>
</reference>
<organism evidence="1 2">
    <name type="scientific">Kytococcus aerolatus</name>
    <dbReference type="NCBI Taxonomy" id="592308"/>
    <lineage>
        <taxon>Bacteria</taxon>
        <taxon>Bacillati</taxon>
        <taxon>Actinomycetota</taxon>
        <taxon>Actinomycetes</taxon>
        <taxon>Micrococcales</taxon>
        <taxon>Kytococcaceae</taxon>
        <taxon>Kytococcus</taxon>
    </lineage>
</organism>
<dbReference type="EMBL" id="FYEZ01000001">
    <property type="protein sequence ID" value="SNC65361.1"/>
    <property type="molecule type" value="Genomic_DNA"/>
</dbReference>